<proteinExistence type="predicted"/>
<dbReference type="eggNOG" id="ENOG5033X1W">
    <property type="taxonomic scope" value="Bacteria"/>
</dbReference>
<protein>
    <recommendedName>
        <fullName evidence="4">DUF4374 domain-containing protein</fullName>
    </recommendedName>
</protein>
<dbReference type="AlphaFoldDB" id="H1YHV9"/>
<sequence>MIYKFKKSSQIVLILMLISALAACKKSQDFYQKLVDMPEVVNNYNKAYEVDSTMVITGRLNPEKGLKIEIGGIEAKIVSLKKVTVGGTQSDPYEGDQATITITSAMGIGENRPVKVTSAGNTIDCPSIEILSPGVIAAQLKLQSHFVPQANDVVLYCLNGKGSVYVYSNARGQIVKIDKSANVQTVANTANFSDADGPFAIAGFNSGGTDPQESSLYFSALTTDGSANSSASYIYRLCKIDLKTKTITTLNKTLYPKSMALPVIPTALPLEGTINHVNLMDVSGIYPDSKGNVYLRLGKTIISGGYAFANNYATALLNSNGSIKYLFKTTLAPNYDSNLQTEYNASILKIPGTGIIYNQGNIMPDEQRMYCYALAPSGNINALTDILQYDLENNVTLYKYSKLNMPPNNDKPYIAGVFNTLTAVYNAGSFDTPDLFGFMPLPGGRILIYYYQQRAASFSDHRFPAFGTMDFIKKRGDRYAPGAVETGSYKMFSGDSGQDQLLNYDEEGMIYSTANNKTVIVKTVEK</sequence>
<keyword evidence="1" id="KW-0732">Signal</keyword>
<keyword evidence="3" id="KW-1185">Reference proteome</keyword>
<dbReference type="EMBL" id="CM001403">
    <property type="protein sequence ID" value="EHQ27509.1"/>
    <property type="molecule type" value="Genomic_DNA"/>
</dbReference>
<gene>
    <name evidence="2" type="ORF">Mucpa_3410</name>
</gene>
<evidence type="ECO:0000313" key="3">
    <source>
        <dbReference type="Proteomes" id="UP000002774"/>
    </source>
</evidence>
<dbReference type="STRING" id="714943.Mucpa_3410"/>
<dbReference type="RefSeq" id="WP_008507983.1">
    <property type="nucleotide sequence ID" value="NZ_CM001403.1"/>
</dbReference>
<dbReference type="Gene3D" id="2.120.10.30">
    <property type="entry name" value="TolB, C-terminal domain"/>
    <property type="match status" value="1"/>
</dbReference>
<feature type="chain" id="PRO_5003557359" description="DUF4374 domain-containing protein" evidence="1">
    <location>
        <begin position="23"/>
        <end position="526"/>
    </location>
</feature>
<dbReference type="PROSITE" id="PS51257">
    <property type="entry name" value="PROKAR_LIPOPROTEIN"/>
    <property type="match status" value="1"/>
</dbReference>
<accession>H1YHV9</accession>
<evidence type="ECO:0008006" key="4">
    <source>
        <dbReference type="Google" id="ProtNLM"/>
    </source>
</evidence>
<evidence type="ECO:0000313" key="2">
    <source>
        <dbReference type="EMBL" id="EHQ27509.1"/>
    </source>
</evidence>
<dbReference type="Proteomes" id="UP000002774">
    <property type="component" value="Chromosome"/>
</dbReference>
<feature type="signal peptide" evidence="1">
    <location>
        <begin position="1"/>
        <end position="22"/>
    </location>
</feature>
<dbReference type="HOGENOM" id="CLU_508825_0_0_10"/>
<evidence type="ECO:0000256" key="1">
    <source>
        <dbReference type="SAM" id="SignalP"/>
    </source>
</evidence>
<organism evidence="2 3">
    <name type="scientific">Mucilaginibacter paludis DSM 18603</name>
    <dbReference type="NCBI Taxonomy" id="714943"/>
    <lineage>
        <taxon>Bacteria</taxon>
        <taxon>Pseudomonadati</taxon>
        <taxon>Bacteroidota</taxon>
        <taxon>Sphingobacteriia</taxon>
        <taxon>Sphingobacteriales</taxon>
        <taxon>Sphingobacteriaceae</taxon>
        <taxon>Mucilaginibacter</taxon>
    </lineage>
</organism>
<dbReference type="InterPro" id="IPR011042">
    <property type="entry name" value="6-blade_b-propeller_TolB-like"/>
</dbReference>
<reference evidence="2" key="1">
    <citation type="submission" date="2011-09" db="EMBL/GenBank/DDBJ databases">
        <title>The permanent draft genome of Mucilaginibacter paludis DSM 18603.</title>
        <authorList>
            <consortium name="US DOE Joint Genome Institute (JGI-PGF)"/>
            <person name="Lucas S."/>
            <person name="Han J."/>
            <person name="Lapidus A."/>
            <person name="Bruce D."/>
            <person name="Goodwin L."/>
            <person name="Pitluck S."/>
            <person name="Peters L."/>
            <person name="Kyrpides N."/>
            <person name="Mavromatis K."/>
            <person name="Ivanova N."/>
            <person name="Mikhailova N."/>
            <person name="Held B."/>
            <person name="Detter J.C."/>
            <person name="Tapia R."/>
            <person name="Han C."/>
            <person name="Land M."/>
            <person name="Hauser L."/>
            <person name="Markowitz V."/>
            <person name="Cheng J.-F."/>
            <person name="Hugenholtz P."/>
            <person name="Woyke T."/>
            <person name="Wu D."/>
            <person name="Tindall B."/>
            <person name="Brambilla E."/>
            <person name="Klenk H.-P."/>
            <person name="Eisen J.A."/>
        </authorList>
    </citation>
    <scope>NUCLEOTIDE SEQUENCE [LARGE SCALE GENOMIC DNA]</scope>
    <source>
        <strain evidence="2">DSM 18603</strain>
    </source>
</reference>
<name>H1YHV9_9SPHI</name>